<evidence type="ECO:0000256" key="1">
    <source>
        <dbReference type="ARBA" id="ARBA00010285"/>
    </source>
</evidence>
<comment type="caution">
    <text evidence="4">The sequence shown here is derived from an EMBL/GenBank/DDBJ whole genome shotgun (WGS) entry which is preliminary data.</text>
</comment>
<evidence type="ECO:0000313" key="4">
    <source>
        <dbReference type="EMBL" id="MBB5021607.1"/>
    </source>
</evidence>
<dbReference type="NCBIfam" id="TIGR02663">
    <property type="entry name" value="nifX"/>
    <property type="match status" value="1"/>
</dbReference>
<keyword evidence="2" id="KW-0535">Nitrogen fixation</keyword>
<dbReference type="GO" id="GO:0009399">
    <property type="term" value="P:nitrogen fixation"/>
    <property type="evidence" value="ECO:0007669"/>
    <property type="project" value="InterPro"/>
</dbReference>
<accession>A0A7W7Y3X8</accession>
<dbReference type="InterPro" id="IPR036105">
    <property type="entry name" value="DiNase_FeMo-co_biosyn_sf"/>
</dbReference>
<dbReference type="Proteomes" id="UP000528322">
    <property type="component" value="Unassembled WGS sequence"/>
</dbReference>
<dbReference type="GO" id="GO:0051540">
    <property type="term" value="F:metal cluster binding"/>
    <property type="evidence" value="ECO:0007669"/>
    <property type="project" value="InterPro"/>
</dbReference>
<name>A0A7W7Y3X8_9BACT</name>
<feature type="domain" description="Dinitrogenase iron-molybdenum cofactor biosynthesis" evidence="3">
    <location>
        <begin position="10"/>
        <end position="104"/>
    </location>
</feature>
<dbReference type="Gene3D" id="3.30.420.130">
    <property type="entry name" value="Dinitrogenase iron-molybdenum cofactor biosynthesis domain"/>
    <property type="match status" value="1"/>
</dbReference>
<dbReference type="InterPro" id="IPR013480">
    <property type="entry name" value="NifX"/>
</dbReference>
<dbReference type="RefSeq" id="WP_183730588.1">
    <property type="nucleotide sequence ID" value="NZ_JACHID010000004.1"/>
</dbReference>
<gene>
    <name evidence="4" type="ORF">HNR37_000919</name>
</gene>
<evidence type="ECO:0000313" key="5">
    <source>
        <dbReference type="Proteomes" id="UP000528322"/>
    </source>
</evidence>
<protein>
    <submittedName>
        <fullName evidence="4">Nitrogen fixation protein NifX</fullName>
    </submittedName>
</protein>
<dbReference type="PANTHER" id="PTHR33937">
    <property type="entry name" value="IRON-MOLYBDENUM PROTEIN-RELATED-RELATED"/>
    <property type="match status" value="1"/>
</dbReference>
<dbReference type="EMBL" id="JACHID010000004">
    <property type="protein sequence ID" value="MBB5021607.1"/>
    <property type="molecule type" value="Genomic_DNA"/>
</dbReference>
<organism evidence="4 5">
    <name type="scientific">Desulfurispira natronophila</name>
    <dbReference type="NCBI Taxonomy" id="682562"/>
    <lineage>
        <taxon>Bacteria</taxon>
        <taxon>Pseudomonadati</taxon>
        <taxon>Chrysiogenota</taxon>
        <taxon>Chrysiogenia</taxon>
        <taxon>Chrysiogenales</taxon>
        <taxon>Chrysiogenaceae</taxon>
        <taxon>Desulfurispira</taxon>
    </lineage>
</organism>
<dbReference type="InterPro" id="IPR051840">
    <property type="entry name" value="NifX/NifY_domain"/>
</dbReference>
<sequence>MKIAFCTTDGTLIDEHFGRCEQMAIYDITPAGYHFEEMRSMEVIDPSGPHGSHIESKASSIADCAIVYMTEIGGPAAAVVVRNRIHPVKVPKPQPIEEVLESLQHTLQNSPPPWLKKIMHS</sequence>
<evidence type="ECO:0000256" key="2">
    <source>
        <dbReference type="ARBA" id="ARBA00023231"/>
    </source>
</evidence>
<dbReference type="AlphaFoldDB" id="A0A7W7Y3X8"/>
<dbReference type="SUPFAM" id="SSF53146">
    <property type="entry name" value="Nitrogenase accessory factor-like"/>
    <property type="match status" value="1"/>
</dbReference>
<comment type="similarity">
    <text evidence="1">Belongs to the NifX/NifY family.</text>
</comment>
<dbReference type="CDD" id="cd00853">
    <property type="entry name" value="NifX"/>
    <property type="match status" value="1"/>
</dbReference>
<keyword evidence="5" id="KW-1185">Reference proteome</keyword>
<dbReference type="PANTHER" id="PTHR33937:SF1">
    <property type="entry name" value="IRON-MOLIBDENUM COFACTOR PROCESSING PROTEIN"/>
    <property type="match status" value="1"/>
</dbReference>
<evidence type="ECO:0000259" key="3">
    <source>
        <dbReference type="Pfam" id="PF02579"/>
    </source>
</evidence>
<dbReference type="InterPro" id="IPR034169">
    <property type="entry name" value="NifX-like"/>
</dbReference>
<reference evidence="4 5" key="1">
    <citation type="submission" date="2020-08" db="EMBL/GenBank/DDBJ databases">
        <title>Genomic Encyclopedia of Type Strains, Phase IV (KMG-IV): sequencing the most valuable type-strain genomes for metagenomic binning, comparative biology and taxonomic classification.</title>
        <authorList>
            <person name="Goeker M."/>
        </authorList>
    </citation>
    <scope>NUCLEOTIDE SEQUENCE [LARGE SCALE GENOMIC DNA]</scope>
    <source>
        <strain evidence="4 5">DSM 22071</strain>
    </source>
</reference>
<proteinExistence type="inferred from homology"/>
<dbReference type="InterPro" id="IPR003731">
    <property type="entry name" value="Di-Nase_FeMo-co_biosynth"/>
</dbReference>
<dbReference type="Pfam" id="PF02579">
    <property type="entry name" value="Nitro_FeMo-Co"/>
    <property type="match status" value="1"/>
</dbReference>